<dbReference type="AlphaFoldDB" id="A0A212KAW6"/>
<reference evidence="1" key="1">
    <citation type="submission" date="2016-04" db="EMBL/GenBank/DDBJ databases">
        <authorList>
            <person name="Evans L.H."/>
            <person name="Alamgir A."/>
            <person name="Owens N."/>
            <person name="Weber N.D."/>
            <person name="Virtaneva K."/>
            <person name="Barbian K."/>
            <person name="Babar A."/>
            <person name="Rosenke K."/>
        </authorList>
    </citation>
    <scope>NUCLEOTIDE SEQUENCE</scope>
    <source>
        <strain evidence="1">86-2</strain>
    </source>
</reference>
<organism evidence="1">
    <name type="scientific">uncultured Dysgonomonas sp</name>
    <dbReference type="NCBI Taxonomy" id="206096"/>
    <lineage>
        <taxon>Bacteria</taxon>
        <taxon>Pseudomonadati</taxon>
        <taxon>Bacteroidota</taxon>
        <taxon>Bacteroidia</taxon>
        <taxon>Bacteroidales</taxon>
        <taxon>Dysgonomonadaceae</taxon>
        <taxon>Dysgonomonas</taxon>
        <taxon>environmental samples</taxon>
    </lineage>
</organism>
<sequence length="72" mass="8337">MFSQIFIHLYLSIEHGTNIEYPLIQNKHLLENAILINVNNRVCSKIGFLNTLILRELPNLFLKKALAQETDT</sequence>
<accession>A0A212KAW6</accession>
<protein>
    <submittedName>
        <fullName evidence="1">Uncharacterized protein</fullName>
    </submittedName>
</protein>
<evidence type="ECO:0000313" key="1">
    <source>
        <dbReference type="EMBL" id="SBW08758.1"/>
    </source>
</evidence>
<gene>
    <name evidence="1" type="ORF">KL86DYS2_13453</name>
</gene>
<name>A0A212KAW6_9BACT</name>
<dbReference type="EMBL" id="FLUL01000001">
    <property type="protein sequence ID" value="SBW08758.1"/>
    <property type="molecule type" value="Genomic_DNA"/>
</dbReference>
<proteinExistence type="predicted"/>